<evidence type="ECO:0000313" key="2">
    <source>
        <dbReference type="EMBL" id="AKA44546.1"/>
    </source>
</evidence>
<accession>A0A0D5ZD95</accession>
<protein>
    <submittedName>
        <fullName evidence="2">NP1</fullName>
    </submittedName>
</protein>
<dbReference type="Proteomes" id="UP000171356">
    <property type="component" value="Genome"/>
</dbReference>
<sequence>MIYLPLLSYFATKRSPHPRHPQSISLNPLVWYNGGTSKLNGWKDTLESGGLLFLISCVGIGIILHKLRR</sequence>
<evidence type="ECO:0000313" key="3">
    <source>
        <dbReference type="Proteomes" id="UP000171356"/>
    </source>
</evidence>
<reference evidence="3" key="1">
    <citation type="journal article" date="2015" name="Avian Dis.">
        <title>Host Specificity and Phylogenetic Relationships of Chicken and Turkey Parvoviruses.</title>
        <authorList>
            <person name="Zsak L."/>
            <person name="Cha R.M."/>
            <person name="Li F."/>
            <person name="Day J.M."/>
        </authorList>
    </citation>
    <scope>NUCLEOTIDE SEQUENCE [LARGE SCALE GENOMIC DNA]</scope>
</reference>
<organism evidence="2 3">
    <name type="scientific">Gallus gallus enteric parvovirus</name>
    <dbReference type="NCBI Taxonomy" id="1633569"/>
    <lineage>
        <taxon>Viruses</taxon>
        <taxon>Monodnaviria</taxon>
        <taxon>Shotokuvirae</taxon>
        <taxon>Cossaviricota</taxon>
        <taxon>Quintoviricetes</taxon>
        <taxon>Piccovirales</taxon>
        <taxon>Parvoviridae</taxon>
        <taxon>Parvovirinae</taxon>
        <taxon>Aveparvovirus</taxon>
        <taxon>Aveparvovirus galliform1</taxon>
    </lineage>
</organism>
<keyword evidence="1" id="KW-1133">Transmembrane helix</keyword>
<name>A0A0D5ZD95_9VIRU</name>
<proteinExistence type="predicted"/>
<keyword evidence="1" id="KW-0812">Transmembrane</keyword>
<dbReference type="EMBL" id="KM598414">
    <property type="protein sequence ID" value="AKA44546.1"/>
    <property type="molecule type" value="Genomic_DNA"/>
</dbReference>
<keyword evidence="1" id="KW-0472">Membrane</keyword>
<evidence type="ECO:0000256" key="1">
    <source>
        <dbReference type="SAM" id="Phobius"/>
    </source>
</evidence>
<feature type="transmembrane region" description="Helical" evidence="1">
    <location>
        <begin position="49"/>
        <end position="67"/>
    </location>
</feature>